<feature type="domain" description="BAG" evidence="4">
    <location>
        <begin position="595"/>
        <end position="672"/>
    </location>
</feature>
<dbReference type="InterPro" id="IPR040400">
    <property type="entry name" value="BAG5/6/7/8"/>
</dbReference>
<reference evidence="5 6" key="1">
    <citation type="submission" date="2020-09" db="EMBL/GenBank/DDBJ databases">
        <authorList>
            <person name="Ashkenazy H."/>
        </authorList>
    </citation>
    <scope>NUCLEOTIDE SEQUENCE [LARGE SCALE GENOMIC DNA]</scope>
    <source>
        <strain evidence="6">cv. Cdm-0</strain>
    </source>
</reference>
<feature type="compositionally biased region" description="Basic and acidic residues" evidence="3">
    <location>
        <begin position="853"/>
        <end position="871"/>
    </location>
</feature>
<feature type="compositionally biased region" description="Basic and acidic residues" evidence="3">
    <location>
        <begin position="478"/>
        <end position="487"/>
    </location>
</feature>
<evidence type="ECO:0000256" key="3">
    <source>
        <dbReference type="SAM" id="MobiDB-lite"/>
    </source>
</evidence>
<keyword evidence="2" id="KW-0175">Coiled coil</keyword>
<feature type="region of interest" description="Disordered" evidence="3">
    <location>
        <begin position="311"/>
        <end position="331"/>
    </location>
</feature>
<dbReference type="PANTHER" id="PTHR33322">
    <property type="entry name" value="BAG DOMAIN CONTAINING PROTEIN, EXPRESSED"/>
    <property type="match status" value="1"/>
</dbReference>
<dbReference type="FunFam" id="1.20.58.120:FF:000010">
    <property type="entry name" value="BAG family molecular chaperone regulator 6"/>
    <property type="match status" value="1"/>
</dbReference>
<feature type="region of interest" description="Disordered" evidence="3">
    <location>
        <begin position="1409"/>
        <end position="1432"/>
    </location>
</feature>
<feature type="region of interest" description="Disordered" evidence="3">
    <location>
        <begin position="817"/>
        <end position="976"/>
    </location>
</feature>
<dbReference type="SMART" id="SM00264">
    <property type="entry name" value="BAG"/>
    <property type="match status" value="1"/>
</dbReference>
<feature type="compositionally biased region" description="Basic and acidic residues" evidence="3">
    <location>
        <begin position="1473"/>
        <end position="1496"/>
    </location>
</feature>
<feature type="compositionally biased region" description="Polar residues" evidence="3">
    <location>
        <begin position="1459"/>
        <end position="1472"/>
    </location>
</feature>
<feature type="region of interest" description="Disordered" evidence="3">
    <location>
        <begin position="1014"/>
        <end position="1082"/>
    </location>
</feature>
<feature type="region of interest" description="Disordered" evidence="3">
    <location>
        <begin position="1152"/>
        <end position="1175"/>
    </location>
</feature>
<protein>
    <submittedName>
        <fullName evidence="5">(thale cress) hypothetical protein</fullName>
    </submittedName>
</protein>
<evidence type="ECO:0000259" key="4">
    <source>
        <dbReference type="PROSITE" id="PS51035"/>
    </source>
</evidence>
<dbReference type="PROSITE" id="PS50096">
    <property type="entry name" value="IQ"/>
    <property type="match status" value="1"/>
</dbReference>
<feature type="region of interest" description="Disordered" evidence="3">
    <location>
        <begin position="343"/>
        <end position="366"/>
    </location>
</feature>
<feature type="compositionally biased region" description="Basic and acidic residues" evidence="3">
    <location>
        <begin position="311"/>
        <end position="324"/>
    </location>
</feature>
<dbReference type="Pfam" id="PF02179">
    <property type="entry name" value="BAG"/>
    <property type="match status" value="1"/>
</dbReference>
<evidence type="ECO:0000313" key="6">
    <source>
        <dbReference type="Proteomes" id="UP000516314"/>
    </source>
</evidence>
<feature type="region of interest" description="Disordered" evidence="3">
    <location>
        <begin position="1449"/>
        <end position="1539"/>
    </location>
</feature>
<feature type="compositionally biased region" description="Polar residues" evidence="3">
    <location>
        <begin position="919"/>
        <end position="932"/>
    </location>
</feature>
<feature type="compositionally biased region" description="Basic and acidic residues" evidence="3">
    <location>
        <begin position="1041"/>
        <end position="1051"/>
    </location>
</feature>
<feature type="compositionally biased region" description="Basic and acidic residues" evidence="3">
    <location>
        <begin position="1152"/>
        <end position="1170"/>
    </location>
</feature>
<feature type="compositionally biased region" description="Basic and acidic residues" evidence="3">
    <location>
        <begin position="343"/>
        <end position="357"/>
    </location>
</feature>
<name>A0A7G2EII9_ARATH</name>
<feature type="region of interest" description="Disordered" evidence="3">
    <location>
        <begin position="724"/>
        <end position="749"/>
    </location>
</feature>
<feature type="region of interest" description="Disordered" evidence="3">
    <location>
        <begin position="764"/>
        <end position="799"/>
    </location>
</feature>
<accession>A0A7G2EII9</accession>
<dbReference type="InterPro" id="IPR003103">
    <property type="entry name" value="BAG_domain"/>
</dbReference>
<gene>
    <name evidence="5" type="ORF">AT9943_LOCUS9594</name>
</gene>
<organism evidence="5 6">
    <name type="scientific">Arabidopsis thaliana</name>
    <name type="common">Mouse-ear cress</name>
    <dbReference type="NCBI Taxonomy" id="3702"/>
    <lineage>
        <taxon>Eukaryota</taxon>
        <taxon>Viridiplantae</taxon>
        <taxon>Streptophyta</taxon>
        <taxon>Embryophyta</taxon>
        <taxon>Tracheophyta</taxon>
        <taxon>Spermatophyta</taxon>
        <taxon>Magnoliopsida</taxon>
        <taxon>eudicotyledons</taxon>
        <taxon>Gunneridae</taxon>
        <taxon>Pentapetalae</taxon>
        <taxon>rosids</taxon>
        <taxon>malvids</taxon>
        <taxon>Brassicales</taxon>
        <taxon>Brassicaceae</taxon>
        <taxon>Camelineae</taxon>
        <taxon>Arabidopsis</taxon>
    </lineage>
</organism>
<dbReference type="InterPro" id="IPR036533">
    <property type="entry name" value="BAG_dom_sf"/>
</dbReference>
<feature type="coiled-coil region" evidence="2">
    <location>
        <begin position="654"/>
        <end position="688"/>
    </location>
</feature>
<feature type="region of interest" description="Disordered" evidence="3">
    <location>
        <begin position="253"/>
        <end position="293"/>
    </location>
</feature>
<feature type="region of interest" description="Disordered" evidence="3">
    <location>
        <begin position="533"/>
        <end position="554"/>
    </location>
</feature>
<feature type="compositionally biased region" description="Basic residues" evidence="3">
    <location>
        <begin position="1018"/>
        <end position="1031"/>
    </location>
</feature>
<dbReference type="PANTHER" id="PTHR33322:SF16">
    <property type="entry name" value="BAG FAMILY MOLECULAR CHAPERONE REGULATOR 6"/>
    <property type="match status" value="1"/>
</dbReference>
<feature type="compositionally biased region" description="Polar residues" evidence="3">
    <location>
        <begin position="885"/>
        <end position="899"/>
    </location>
</feature>
<dbReference type="Proteomes" id="UP000516314">
    <property type="component" value="Chromosome 2"/>
</dbReference>
<proteinExistence type="predicted"/>
<evidence type="ECO:0000256" key="1">
    <source>
        <dbReference type="ARBA" id="ARBA00023186"/>
    </source>
</evidence>
<dbReference type="SUPFAM" id="SSF63491">
    <property type="entry name" value="BAG domain"/>
    <property type="match status" value="1"/>
</dbReference>
<feature type="compositionally biased region" description="Basic and acidic residues" evidence="3">
    <location>
        <begin position="1062"/>
        <end position="1073"/>
    </location>
</feature>
<evidence type="ECO:0000313" key="5">
    <source>
        <dbReference type="EMBL" id="CAD5321532.1"/>
    </source>
</evidence>
<dbReference type="EMBL" id="LR881467">
    <property type="protein sequence ID" value="CAD5321532.1"/>
    <property type="molecule type" value="Genomic_DNA"/>
</dbReference>
<dbReference type="Gene3D" id="1.20.58.120">
    <property type="entry name" value="BAG domain"/>
    <property type="match status" value="1"/>
</dbReference>
<feature type="compositionally biased region" description="Low complexity" evidence="3">
    <location>
        <begin position="840"/>
        <end position="852"/>
    </location>
</feature>
<dbReference type="GO" id="GO:0051087">
    <property type="term" value="F:protein-folding chaperone binding"/>
    <property type="evidence" value="ECO:0007669"/>
    <property type="project" value="InterPro"/>
</dbReference>
<feature type="compositionally biased region" description="Polar residues" evidence="3">
    <location>
        <begin position="534"/>
        <end position="543"/>
    </location>
</feature>
<feature type="compositionally biased region" description="Basic and acidic residues" evidence="3">
    <location>
        <begin position="934"/>
        <end position="951"/>
    </location>
</feature>
<keyword evidence="1" id="KW-0143">Chaperone</keyword>
<feature type="compositionally biased region" description="Basic and acidic residues" evidence="3">
    <location>
        <begin position="724"/>
        <end position="741"/>
    </location>
</feature>
<feature type="compositionally biased region" description="Basic and acidic residues" evidence="3">
    <location>
        <begin position="416"/>
        <end position="443"/>
    </location>
</feature>
<evidence type="ECO:0000256" key="2">
    <source>
        <dbReference type="SAM" id="Coils"/>
    </source>
</evidence>
<dbReference type="PROSITE" id="PS51035">
    <property type="entry name" value="BAG"/>
    <property type="match status" value="1"/>
</dbReference>
<feature type="region of interest" description="Disordered" evidence="3">
    <location>
        <begin position="410"/>
        <end position="500"/>
    </location>
</feature>
<sequence>MMPVYMDPSQPCQMRPQEYYYQGFGNNSQHMAMDAPPPCHGSCVHGNFPAYWPPCYPPQVPYHQCCMNRSAFHPPHASYAPSCYVHPPFPVGYQPWFDVEKDVPGKHHCGKCSSQMCDLKKDRGVVIEEHEPEIEKGEAVLPVRSTNCPYPIIWIPHENARNQEYRSSLGLGKHNQPPAEVRAPDNMTIQKSFPESWRGCFPFDESSMKSLVQNQDSKKAQNGKTVEAPFDISKFKSLLQGQDMKEAQIQKNKEELGQLTYPTSWVPSRRKRDDVEASESSNEDRKKMQNGKTVEYPFDISMIKSLIQGQDVKEAQNQKNKEEPGQVPYPIFWIPSYGKRKDVEASESKESSNEGRNLESCPSDIHRNEGQITQAKGKEGNFECNVLSDAEEKSSVINIPVANHLQEPRNIPVKLSENHLPKPTEPTKRIAKNEPVKSTKKEQSSSSSEASKLPPVCLRVDPLPKERNGGSKSVSHPKRMEKSKETKIAAPLSSKKAESRTVPEACNVKCEDANAEMKMAEGSLNALRTEKGSVESNSNLQEESNGEIIKPCEAKEIREQPAKKSFTEEEAARIIQSMYRGYDVRRWEPIKKLKEIATVREQMGDVKKRIEALEASTDQHIEEKEIVVNGELVMNLLLKLDAVEGLHPSIREFRKALATELSSIQDKLDSLKNSCASAEKEAVKEQVEIKSQPSDSPVNLEHSQLTEENKMVSDTNLEKVLRLSPEEHPMSVLNRTDEKQAESAAETEEGYGLFETLATDSKQATENAAAASSTTIPEKIGEVETVVPGNPPSADGNGMTVTNVEENKAMVVESLEEPINELPQMVEETETNSIRDPENASEVSEAETNSSENENRKGEDDIVLHSEKNVELSELPVGVIDEETQPLSQDPSSSYTREGNMTAMDPKTASQEETEVDHSPNNSKGIGQQTSEPQDEKEQSPETEVIVKEQPLETEVILNEQAPEPEITEPGISKETKKLMEENQRFKETMETLVKAGREQLEVISKLTSRVKSLEKKLSHKKKTQIRRRASKPMSISPTDAKQRESRHNCLQEDNLPQLKGNRGENRASKEMERECEEGEMEKKLRRSFMGYTRRAGPSTPPPTWRLEFSPPRVGATKEFLANSEDSVRKLCADLWETEQFRQRIELRRCRRRDSDVESRSRSPLHDHPPSRASLRRQIAATDDYRNGDLLQPISPASCSSSSSSLQVVVRKPAFSQTGSSAVKSASYGLGSSTKLLKVLNRIWSLEEQNTANMSLVRALKMELDECRAEIKEVQQRKKLSDRPLRKKKEEEEVKDVFRSIKRELDDERKVRKESETLHRKLTRELCEAKHCLSKALKDLEKETQERVVVENLCDEFAKAVKDYEDKVRRIGKKSPVSDKVIVQIAEVWSDQRLQMKLEEDDKTFLLRAKEKSRSQSSKGSGLRAKPDDSVSMHQRICLKELEEGLEKRTRRDNKLQLKKSSGQVLNLSMSSEGDKIHPESSPRNVDDHESQEKSRTFSKNHPRNVNVMIREDNHRTLKDKLMEARVESRRLRSSLKPE</sequence>
<feature type="compositionally biased region" description="Basic and acidic residues" evidence="3">
    <location>
        <begin position="1510"/>
        <end position="1539"/>
    </location>
</feature>